<dbReference type="eggNOG" id="COG4254">
    <property type="taxonomic scope" value="Bacteria"/>
</dbReference>
<dbReference type="EMBL" id="FTMN01000001">
    <property type="protein sequence ID" value="SIQ01597.1"/>
    <property type="molecule type" value="Genomic_DNA"/>
</dbReference>
<dbReference type="InterPro" id="IPR006860">
    <property type="entry name" value="FecR"/>
</dbReference>
<evidence type="ECO:0000256" key="1">
    <source>
        <dbReference type="SAM" id="SignalP"/>
    </source>
</evidence>
<protein>
    <submittedName>
        <fullName evidence="3">FecR family protein</fullName>
    </submittedName>
</protein>
<organism evidence="3 4">
    <name type="scientific">Marinobacterium stanieri</name>
    <dbReference type="NCBI Taxonomy" id="49186"/>
    <lineage>
        <taxon>Bacteria</taxon>
        <taxon>Pseudomonadati</taxon>
        <taxon>Pseudomonadota</taxon>
        <taxon>Gammaproteobacteria</taxon>
        <taxon>Oceanospirillales</taxon>
        <taxon>Oceanospirillaceae</taxon>
        <taxon>Marinobacterium</taxon>
    </lineage>
</organism>
<evidence type="ECO:0000259" key="2">
    <source>
        <dbReference type="Pfam" id="PF04773"/>
    </source>
</evidence>
<proteinExistence type="predicted"/>
<sequence length="148" mass="15477">MIKPGMMTCLLVALCAAVPVQAEQRAGTFKVVNGTVHVERAGVKEVAQIGGAVMQGDRVVTAPDSFAGITLRDNTRLTASPDSTLVIDAFSFDTTTHKGRLNASLKKGRLAVISGQLAKANPESVTYNTGTMTIGVRGTEFILEAAGE</sequence>
<feature type="signal peptide" evidence="1">
    <location>
        <begin position="1"/>
        <end position="22"/>
    </location>
</feature>
<evidence type="ECO:0000313" key="3">
    <source>
        <dbReference type="EMBL" id="SIQ01597.1"/>
    </source>
</evidence>
<dbReference type="RefSeq" id="WP_076461156.1">
    <property type="nucleotide sequence ID" value="NZ_FTMN01000001.1"/>
</dbReference>
<evidence type="ECO:0000313" key="4">
    <source>
        <dbReference type="Proteomes" id="UP000186895"/>
    </source>
</evidence>
<reference evidence="4" key="1">
    <citation type="submission" date="2017-01" db="EMBL/GenBank/DDBJ databases">
        <authorList>
            <person name="Varghese N."/>
            <person name="Submissions S."/>
        </authorList>
    </citation>
    <scope>NUCLEOTIDE SEQUENCE [LARGE SCALE GENOMIC DNA]</scope>
    <source>
        <strain evidence="4">DSM 7027</strain>
    </source>
</reference>
<dbReference type="PANTHER" id="PTHR38731:SF1">
    <property type="entry name" value="FECR PROTEIN DOMAIN-CONTAINING PROTEIN"/>
    <property type="match status" value="1"/>
</dbReference>
<gene>
    <name evidence="3" type="ORF">SAMN05421647_101916</name>
</gene>
<keyword evidence="1" id="KW-0732">Signal</keyword>
<dbReference type="PANTHER" id="PTHR38731">
    <property type="entry name" value="LIPL45-RELATED LIPOPROTEIN-RELATED"/>
    <property type="match status" value="1"/>
</dbReference>
<dbReference type="AlphaFoldDB" id="A0A1N6PBE5"/>
<feature type="chain" id="PRO_5012681273" evidence="1">
    <location>
        <begin position="23"/>
        <end position="148"/>
    </location>
</feature>
<dbReference type="STRING" id="49186.SAMN05421647_101916"/>
<dbReference type="Proteomes" id="UP000186895">
    <property type="component" value="Unassembled WGS sequence"/>
</dbReference>
<accession>A0A1N6PBE5</accession>
<name>A0A1N6PBE5_9GAMM</name>
<dbReference type="Pfam" id="PF04773">
    <property type="entry name" value="FecR"/>
    <property type="match status" value="1"/>
</dbReference>
<feature type="domain" description="FecR protein" evidence="2">
    <location>
        <begin position="57"/>
        <end position="145"/>
    </location>
</feature>
<keyword evidence="4" id="KW-1185">Reference proteome</keyword>